<dbReference type="Proteomes" id="UP000092612">
    <property type="component" value="Unassembled WGS sequence"/>
</dbReference>
<dbReference type="STRING" id="996801.BW723_04765"/>
<comment type="caution">
    <text evidence="1">The sequence shown here is derived from an EMBL/GenBank/DDBJ whole genome shotgun (WGS) entry which is preliminary data.</text>
</comment>
<dbReference type="KEGG" id="prn:BW723_04765"/>
<dbReference type="SUPFAM" id="SSF81301">
    <property type="entry name" value="Nucleotidyltransferase"/>
    <property type="match status" value="1"/>
</dbReference>
<dbReference type="Pfam" id="PF10127">
    <property type="entry name" value="RlaP"/>
    <property type="match status" value="1"/>
</dbReference>
<reference evidence="2" key="1">
    <citation type="submission" date="2016-02" db="EMBL/GenBank/DDBJ databases">
        <title>Paenibacillus sp. LPB0068, isolated from Crassostrea gigas.</title>
        <authorList>
            <person name="Shin S.-K."/>
            <person name="Yi H."/>
        </authorList>
    </citation>
    <scope>NUCLEOTIDE SEQUENCE [LARGE SCALE GENOMIC DNA]</scope>
    <source>
        <strain evidence="2">KCTC 23969</strain>
    </source>
</reference>
<dbReference type="OrthoDB" id="9796845at2"/>
<dbReference type="PANTHER" id="PTHR34817:SF2">
    <property type="entry name" value="NUCLEOTIDYLTRANSFERASE"/>
    <property type="match status" value="1"/>
</dbReference>
<evidence type="ECO:0000313" key="1">
    <source>
        <dbReference type="EMBL" id="OBY63334.1"/>
    </source>
</evidence>
<dbReference type="AlphaFoldDB" id="A0A1B8TUW3"/>
<proteinExistence type="predicted"/>
<sequence>MNKKLKEIEKSKNINILFACESGSRAWGFASPDSDYDVRFIYTKPLEWYLSVSEKKDTIDIMDGDFDGVGWELKKQLKLMMKSNIPALEHLFSPIIYSGETLFIDEMRAIGLECFSPIKSMFHYLSMSKKYQEKLQKDSIKLKDLFYALRTSLAGKWILEHNTLPPVVFEKMLNLVDKNFESEIRNIMKVKSENEENYMHPKNDNVIKLVSNLIADNNKYAKSLSSGKPDSERVNAFLYKNLTNDNNSRT</sequence>
<gene>
    <name evidence="1" type="ORF">LPB301_10945</name>
</gene>
<dbReference type="InterPro" id="IPR018775">
    <property type="entry name" value="RlaP"/>
</dbReference>
<protein>
    <recommendedName>
        <fullName evidence="3">Nucleotidyltransferase</fullName>
    </recommendedName>
</protein>
<dbReference type="InterPro" id="IPR043519">
    <property type="entry name" value="NT_sf"/>
</dbReference>
<accession>A0A1B8TUW3</accession>
<dbReference type="RefSeq" id="WP_068361545.1">
    <property type="nucleotide sequence ID" value="NZ_CP019337.1"/>
</dbReference>
<dbReference type="EMBL" id="LSFL01000035">
    <property type="protein sequence ID" value="OBY63334.1"/>
    <property type="molecule type" value="Genomic_DNA"/>
</dbReference>
<evidence type="ECO:0008006" key="3">
    <source>
        <dbReference type="Google" id="ProtNLM"/>
    </source>
</evidence>
<dbReference type="PANTHER" id="PTHR34817">
    <property type="entry name" value="NUCLEOTIDYLTRANSFERASE"/>
    <property type="match status" value="1"/>
</dbReference>
<evidence type="ECO:0000313" key="2">
    <source>
        <dbReference type="Proteomes" id="UP000092612"/>
    </source>
</evidence>
<keyword evidence="2" id="KW-1185">Reference proteome</keyword>
<name>A0A1B8TUW3_9FLAO</name>
<organism evidence="1 2">
    <name type="scientific">Polaribacter reichenbachii</name>
    <dbReference type="NCBI Taxonomy" id="996801"/>
    <lineage>
        <taxon>Bacteria</taxon>
        <taxon>Pseudomonadati</taxon>
        <taxon>Bacteroidota</taxon>
        <taxon>Flavobacteriia</taxon>
        <taxon>Flavobacteriales</taxon>
        <taxon>Flavobacteriaceae</taxon>
    </lineage>
</organism>